<evidence type="ECO:0000313" key="1">
    <source>
        <dbReference type="EMBL" id="KAF7629254.1"/>
    </source>
</evidence>
<dbReference type="Proteomes" id="UP000605970">
    <property type="component" value="Unassembled WGS sequence"/>
</dbReference>
<gene>
    <name evidence="1" type="ORF">Mgra_00009243</name>
</gene>
<reference evidence="1" key="1">
    <citation type="journal article" date="2020" name="Ecol. Evol.">
        <title>Genome structure and content of the rice root-knot nematode (Meloidogyne graminicola).</title>
        <authorList>
            <person name="Phan N.T."/>
            <person name="Danchin E.G.J."/>
            <person name="Klopp C."/>
            <person name="Perfus-Barbeoch L."/>
            <person name="Kozlowski D.K."/>
            <person name="Koutsovoulos G.D."/>
            <person name="Lopez-Roques C."/>
            <person name="Bouchez O."/>
            <person name="Zahm M."/>
            <person name="Besnard G."/>
            <person name="Bellafiore S."/>
        </authorList>
    </citation>
    <scope>NUCLEOTIDE SEQUENCE</scope>
    <source>
        <strain evidence="1">VN-18</strain>
    </source>
</reference>
<name>A0A8S9ZDI6_9BILA</name>
<organism evidence="1 2">
    <name type="scientific">Meloidogyne graminicola</name>
    <dbReference type="NCBI Taxonomy" id="189291"/>
    <lineage>
        <taxon>Eukaryota</taxon>
        <taxon>Metazoa</taxon>
        <taxon>Ecdysozoa</taxon>
        <taxon>Nematoda</taxon>
        <taxon>Chromadorea</taxon>
        <taxon>Rhabditida</taxon>
        <taxon>Tylenchina</taxon>
        <taxon>Tylenchomorpha</taxon>
        <taxon>Tylenchoidea</taxon>
        <taxon>Meloidogynidae</taxon>
        <taxon>Meloidogyninae</taxon>
        <taxon>Meloidogyne</taxon>
    </lineage>
</organism>
<keyword evidence="2" id="KW-1185">Reference proteome</keyword>
<protein>
    <submittedName>
        <fullName evidence="1">Uncharacterized protein</fullName>
    </submittedName>
</protein>
<dbReference type="EMBL" id="JABEBT010000144">
    <property type="protein sequence ID" value="KAF7629254.1"/>
    <property type="molecule type" value="Genomic_DNA"/>
</dbReference>
<accession>A0A8S9ZDI6</accession>
<proteinExistence type="predicted"/>
<dbReference type="AlphaFoldDB" id="A0A8S9ZDI6"/>
<comment type="caution">
    <text evidence="1">The sequence shown here is derived from an EMBL/GenBank/DDBJ whole genome shotgun (WGS) entry which is preliminary data.</text>
</comment>
<evidence type="ECO:0000313" key="2">
    <source>
        <dbReference type="Proteomes" id="UP000605970"/>
    </source>
</evidence>
<sequence>MFPEGLRSAHLLFCRHGMFWFARNATWLTKLRDMEKSQLKQQQQLLWGRPLNNFKFIEIFFSNIFARIKEIKF</sequence>